<dbReference type="PROSITE" id="PS51192">
    <property type="entry name" value="HELICASE_ATP_BIND_1"/>
    <property type="match status" value="1"/>
</dbReference>
<dbReference type="InterPro" id="IPR027417">
    <property type="entry name" value="P-loop_NTPase"/>
</dbReference>
<evidence type="ECO:0000256" key="1">
    <source>
        <dbReference type="ARBA" id="ARBA00022801"/>
    </source>
</evidence>
<dbReference type="Gene3D" id="3.40.50.300">
    <property type="entry name" value="P-loop containing nucleotide triphosphate hydrolases"/>
    <property type="match status" value="1"/>
</dbReference>
<reference evidence="5 6" key="1">
    <citation type="journal article" date="2021" name="Commun. Biol.">
        <title>The genome of Shorea leprosula (Dipterocarpaceae) highlights the ecological relevance of drought in aseasonal tropical rainforests.</title>
        <authorList>
            <person name="Ng K.K.S."/>
            <person name="Kobayashi M.J."/>
            <person name="Fawcett J.A."/>
            <person name="Hatakeyama M."/>
            <person name="Paape T."/>
            <person name="Ng C.H."/>
            <person name="Ang C.C."/>
            <person name="Tnah L.H."/>
            <person name="Lee C.T."/>
            <person name="Nishiyama T."/>
            <person name="Sese J."/>
            <person name="O'Brien M.J."/>
            <person name="Copetti D."/>
            <person name="Mohd Noor M.I."/>
            <person name="Ong R.C."/>
            <person name="Putra M."/>
            <person name="Sireger I.Z."/>
            <person name="Indrioko S."/>
            <person name="Kosugi Y."/>
            <person name="Izuno A."/>
            <person name="Isagi Y."/>
            <person name="Lee S.L."/>
            <person name="Shimizu K.K."/>
        </authorList>
    </citation>
    <scope>NUCLEOTIDE SEQUENCE [LARGE SCALE GENOMIC DNA]</scope>
    <source>
        <strain evidence="5">214</strain>
    </source>
</reference>
<keyword evidence="1" id="KW-0378">Hydrolase</keyword>
<keyword evidence="2" id="KW-0067">ATP-binding</keyword>
<feature type="domain" description="Helicase ATP-binding" evidence="4">
    <location>
        <begin position="110"/>
        <end position="347"/>
    </location>
</feature>
<keyword evidence="2" id="KW-0347">Helicase</keyword>
<gene>
    <name evidence="5" type="ORF">SLEP1_g25323</name>
</gene>
<proteinExistence type="predicted"/>
<evidence type="ECO:0000313" key="5">
    <source>
        <dbReference type="EMBL" id="GKV14440.1"/>
    </source>
</evidence>
<dbReference type="InterPro" id="IPR011545">
    <property type="entry name" value="DEAD/DEAH_box_helicase_dom"/>
</dbReference>
<dbReference type="GO" id="GO:0016787">
    <property type="term" value="F:hydrolase activity"/>
    <property type="evidence" value="ECO:0007669"/>
    <property type="project" value="UniProtKB-KW"/>
</dbReference>
<sequence>MPSFFLHIYPFPLSDGPNFLTLCLGIGDIFSFDVEQWKDPLFYMLYIPFCGCNASATTLLFCCLQFSERIDGAQPPWESPPKIGVCHFLQRAHARAACGPQGNLLSFEGISMSIEGKDVVIAAETGSDSPKINLSEKASGPPHRQGLVLSPHVLLCERVVQMANGLYGENGEPLVRVAVKEPDIIVSTPAVLLNNIDSKKHHCMNFICDMKYVVFDEADMLLCGSFQNQVIRLMNMLHFDEKLLSQMSKSVSENPMEPSPESLSHFDLGDDEDITNEFVSVKEEDFEDNVYAEELIEGAKVGSAKEKDWRRVRKPYACSKQYIFVAATLPLNGKKTAGAVLKKMFPDAIWVSGNYLHCHNPRLEEKWIEVTVDTQVDALIDAVKLFRSKGSDYEAGISWTMVFAKTVEAVEAADFATSAVDFLHRVDCTARAGQYGLVLYTESNWNLVDAIHRAGKLVQPVVIP</sequence>
<dbReference type="EMBL" id="BPVZ01000041">
    <property type="protein sequence ID" value="GKV14440.1"/>
    <property type="molecule type" value="Genomic_DNA"/>
</dbReference>
<dbReference type="Pfam" id="PF00270">
    <property type="entry name" value="DEAD"/>
    <property type="match status" value="1"/>
</dbReference>
<dbReference type="GO" id="GO:0004386">
    <property type="term" value="F:helicase activity"/>
    <property type="evidence" value="ECO:0007669"/>
    <property type="project" value="UniProtKB-KW"/>
</dbReference>
<organism evidence="5 6">
    <name type="scientific">Rubroshorea leprosula</name>
    <dbReference type="NCBI Taxonomy" id="152421"/>
    <lineage>
        <taxon>Eukaryota</taxon>
        <taxon>Viridiplantae</taxon>
        <taxon>Streptophyta</taxon>
        <taxon>Embryophyta</taxon>
        <taxon>Tracheophyta</taxon>
        <taxon>Spermatophyta</taxon>
        <taxon>Magnoliopsida</taxon>
        <taxon>eudicotyledons</taxon>
        <taxon>Gunneridae</taxon>
        <taxon>Pentapetalae</taxon>
        <taxon>rosids</taxon>
        <taxon>malvids</taxon>
        <taxon>Malvales</taxon>
        <taxon>Dipterocarpaceae</taxon>
        <taxon>Rubroshorea</taxon>
    </lineage>
</organism>
<evidence type="ECO:0000256" key="2">
    <source>
        <dbReference type="ARBA" id="ARBA00022806"/>
    </source>
</evidence>
<comment type="caution">
    <text evidence="5">The sequence shown here is derived from an EMBL/GenBank/DDBJ whole genome shotgun (WGS) entry which is preliminary data.</text>
</comment>
<protein>
    <recommendedName>
        <fullName evidence="4">Helicase ATP-binding domain-containing protein</fullName>
    </recommendedName>
</protein>
<accession>A0AAV5JVX3</accession>
<keyword evidence="3" id="KW-0694">RNA-binding</keyword>
<dbReference type="SUPFAM" id="SSF52540">
    <property type="entry name" value="P-loop containing nucleoside triphosphate hydrolases"/>
    <property type="match status" value="1"/>
</dbReference>
<dbReference type="PANTHER" id="PTHR47958">
    <property type="entry name" value="ATP-DEPENDENT RNA HELICASE DBP3"/>
    <property type="match status" value="1"/>
</dbReference>
<evidence type="ECO:0000313" key="6">
    <source>
        <dbReference type="Proteomes" id="UP001054252"/>
    </source>
</evidence>
<dbReference type="InterPro" id="IPR014001">
    <property type="entry name" value="Helicase_ATP-bd"/>
</dbReference>
<keyword evidence="6" id="KW-1185">Reference proteome</keyword>
<dbReference type="Proteomes" id="UP001054252">
    <property type="component" value="Unassembled WGS sequence"/>
</dbReference>
<name>A0AAV5JVX3_9ROSI</name>
<dbReference type="AlphaFoldDB" id="A0AAV5JVX3"/>
<dbReference type="GO" id="GO:0003723">
    <property type="term" value="F:RNA binding"/>
    <property type="evidence" value="ECO:0007669"/>
    <property type="project" value="UniProtKB-KW"/>
</dbReference>
<evidence type="ECO:0000259" key="4">
    <source>
        <dbReference type="PROSITE" id="PS51192"/>
    </source>
</evidence>
<keyword evidence="2" id="KW-0547">Nucleotide-binding</keyword>
<dbReference type="GO" id="GO:0005524">
    <property type="term" value="F:ATP binding"/>
    <property type="evidence" value="ECO:0007669"/>
    <property type="project" value="InterPro"/>
</dbReference>
<evidence type="ECO:0000256" key="3">
    <source>
        <dbReference type="ARBA" id="ARBA00022884"/>
    </source>
</evidence>